<comment type="caution">
    <text evidence="2">The sequence shown here is derived from an EMBL/GenBank/DDBJ whole genome shotgun (WGS) entry which is preliminary data.</text>
</comment>
<feature type="compositionally biased region" description="Basic and acidic residues" evidence="1">
    <location>
        <begin position="44"/>
        <end position="59"/>
    </location>
</feature>
<protein>
    <submittedName>
        <fullName evidence="2">Uncharacterized protein</fullName>
    </submittedName>
</protein>
<dbReference type="AlphaFoldDB" id="A0A1Z5K5Y0"/>
<proteinExistence type="predicted"/>
<evidence type="ECO:0000256" key="1">
    <source>
        <dbReference type="SAM" id="MobiDB-lite"/>
    </source>
</evidence>
<feature type="compositionally biased region" description="Polar residues" evidence="1">
    <location>
        <begin position="249"/>
        <end position="258"/>
    </location>
</feature>
<feature type="compositionally biased region" description="Polar residues" evidence="1">
    <location>
        <begin position="130"/>
        <end position="145"/>
    </location>
</feature>
<feature type="compositionally biased region" description="Basic residues" evidence="1">
    <location>
        <begin position="118"/>
        <end position="128"/>
    </location>
</feature>
<sequence>MVATEMMKDDQLENTSQPKESRSALRSNQPDKKTRSTSIGGQDEGLHSEEFESGRERSRAARSRSISSKSSSDTERSDPIESRRSQRRSPSISRHQRTIRASLDSTRATERVSPRRSSSPRRSMHRRSSTGNASGLDSGRNQTPRRGSLVDSPFSRRTIRSTGGPRRRLSMPRAGDVGAQVPTLSTSGPSTPVTPRPVTRHSSAQLQSASPPILRRSQSAGTESESLKTPQSTQGTHREQSIRQHRSSAKSCHQNISDEAQRNSRNRSITSSPKRSPSRRRTVVRSLAGLNITIDLQQALVPSKWIQKKAQLWYKAFVLTSQNEWSEKVSQPVAISGTSVSPVTLQMSLSCDEAKNFLKNEEDNKPIELRVYNGEQVLGSIPLPMHTTDSSWFFSIEDSPFEVCAYITLEGSTMHDLDAGSVLENIPTTCYWRCSSPISAIAITKKHGLVQWDECLGDSSQTNKSGSLERQSSLLRCNLKDLPTSIAALFFVAVNDSSEPVTCFLEERLGLGRMKVPARQITLLGRITFESDGFEMMALMKSFPIISDLGALIPMLHMSARDVIKDPASVPRTAWMRPGTCIRLLDYCPRLTSLVVDIRCKKGDVMALFLDERGQRVDVIDQHHTKSRDRSATMTRKMIELELHRIGMRVQTIAFITTAEFSCHIWDPATEAQLIRFTDCPIDSNCGYKHILVGCLNRSDESSWEFWAISSPTKCNSLHALCDYVHNLRPSPKPLSLFSIEPFDVPAKSYLDSSFGVIPADQLLKAMKGSP</sequence>
<evidence type="ECO:0000313" key="2">
    <source>
        <dbReference type="EMBL" id="GAX21562.1"/>
    </source>
</evidence>
<organism evidence="2 3">
    <name type="scientific">Fistulifera solaris</name>
    <name type="common">Oleaginous diatom</name>
    <dbReference type="NCBI Taxonomy" id="1519565"/>
    <lineage>
        <taxon>Eukaryota</taxon>
        <taxon>Sar</taxon>
        <taxon>Stramenopiles</taxon>
        <taxon>Ochrophyta</taxon>
        <taxon>Bacillariophyta</taxon>
        <taxon>Bacillariophyceae</taxon>
        <taxon>Bacillariophycidae</taxon>
        <taxon>Naviculales</taxon>
        <taxon>Naviculaceae</taxon>
        <taxon>Fistulifera</taxon>
    </lineage>
</organism>
<evidence type="ECO:0000313" key="3">
    <source>
        <dbReference type="Proteomes" id="UP000198406"/>
    </source>
</evidence>
<feature type="compositionally biased region" description="Polar residues" evidence="1">
    <location>
        <begin position="200"/>
        <end position="235"/>
    </location>
</feature>
<dbReference type="InParanoid" id="A0A1Z5K5Y0"/>
<name>A0A1Z5K5Y0_FISSO</name>
<dbReference type="Proteomes" id="UP000198406">
    <property type="component" value="Unassembled WGS sequence"/>
</dbReference>
<reference evidence="2 3" key="1">
    <citation type="journal article" date="2015" name="Plant Cell">
        <title>Oil accumulation by the oleaginous diatom Fistulifera solaris as revealed by the genome and transcriptome.</title>
        <authorList>
            <person name="Tanaka T."/>
            <person name="Maeda Y."/>
            <person name="Veluchamy A."/>
            <person name="Tanaka M."/>
            <person name="Abida H."/>
            <person name="Marechal E."/>
            <person name="Bowler C."/>
            <person name="Muto M."/>
            <person name="Sunaga Y."/>
            <person name="Tanaka M."/>
            <person name="Yoshino T."/>
            <person name="Taniguchi T."/>
            <person name="Fukuda Y."/>
            <person name="Nemoto M."/>
            <person name="Matsumoto M."/>
            <person name="Wong P.S."/>
            <person name="Aburatani S."/>
            <person name="Fujibuchi W."/>
        </authorList>
    </citation>
    <scope>NUCLEOTIDE SEQUENCE [LARGE SCALE GENOMIC DNA]</scope>
    <source>
        <strain evidence="2 3">JPCC DA0580</strain>
    </source>
</reference>
<feature type="compositionally biased region" description="Basic and acidic residues" evidence="1">
    <location>
        <begin position="72"/>
        <end position="84"/>
    </location>
</feature>
<feature type="compositionally biased region" description="Basic and acidic residues" evidence="1">
    <location>
        <begin position="19"/>
        <end position="34"/>
    </location>
</feature>
<feature type="region of interest" description="Disordered" evidence="1">
    <location>
        <begin position="1"/>
        <end position="282"/>
    </location>
</feature>
<feature type="compositionally biased region" description="Basic and acidic residues" evidence="1">
    <location>
        <begin position="1"/>
        <end position="11"/>
    </location>
</feature>
<gene>
    <name evidence="2" type="ORF">FisN_6Hh457</name>
</gene>
<feature type="compositionally biased region" description="Low complexity" evidence="1">
    <location>
        <begin position="181"/>
        <end position="197"/>
    </location>
</feature>
<accession>A0A1Z5K5Y0</accession>
<keyword evidence="3" id="KW-1185">Reference proteome</keyword>
<dbReference type="EMBL" id="BDSP01000169">
    <property type="protein sequence ID" value="GAX21562.1"/>
    <property type="molecule type" value="Genomic_DNA"/>
</dbReference>